<feature type="coiled-coil region" evidence="1">
    <location>
        <begin position="164"/>
        <end position="226"/>
    </location>
</feature>
<keyword evidence="4" id="KW-1185">Reference proteome</keyword>
<gene>
    <name evidence="3" type="ORF">FSP39_006610</name>
</gene>
<accession>A0AA89BLX8</accession>
<feature type="compositionally biased region" description="Acidic residues" evidence="2">
    <location>
        <begin position="267"/>
        <end position="280"/>
    </location>
</feature>
<comment type="caution">
    <text evidence="3">The sequence shown here is derived from an EMBL/GenBank/DDBJ whole genome shotgun (WGS) entry which is preliminary data.</text>
</comment>
<evidence type="ECO:0000256" key="2">
    <source>
        <dbReference type="SAM" id="MobiDB-lite"/>
    </source>
</evidence>
<name>A0AA89BLX8_PINIB</name>
<dbReference type="Proteomes" id="UP001186944">
    <property type="component" value="Unassembled WGS sequence"/>
</dbReference>
<sequence>MQQSELNTVEFLGKELQTYALTTTQVIKSLNQNHFITYEQKLDLLRTENRSHRTKKILNILKKKENGFNGLIESLMKEKTANAHLVQKLKARCKKFETQKITKKESIPTTSQTEIKHIYQRMICLIKGTFTEDKREPSFEEFDKILDDLDDVRKTVTRGEHDDYLDLQILVKRLRTENKDIKKKEEKTKAMIDRLEKYLYSKEEKIDKLESEIEAMKLQKEEEIKARVDVEVRRRLLTLPAHVTSSASDLSTDHDVESEIDPKEIHNDDEDEVEDVEEMDSPGGVTSSMQESVDCGPDLEAGIVRSRRNSITAWGTKNTCYYIINPTNVNINT</sequence>
<reference evidence="3" key="1">
    <citation type="submission" date="2019-08" db="EMBL/GenBank/DDBJ databases">
        <title>The improved chromosome-level genome for the pearl oyster Pinctada fucata martensii using PacBio sequencing and Hi-C.</title>
        <authorList>
            <person name="Zheng Z."/>
        </authorList>
    </citation>
    <scope>NUCLEOTIDE SEQUENCE</scope>
    <source>
        <strain evidence="3">ZZ-2019</strain>
        <tissue evidence="3">Adductor muscle</tissue>
    </source>
</reference>
<protein>
    <submittedName>
        <fullName evidence="3">Uncharacterized protein</fullName>
    </submittedName>
</protein>
<dbReference type="Gene3D" id="1.10.533.10">
    <property type="entry name" value="Death Domain, Fas"/>
    <property type="match status" value="1"/>
</dbReference>
<evidence type="ECO:0000313" key="3">
    <source>
        <dbReference type="EMBL" id="KAK3087492.1"/>
    </source>
</evidence>
<dbReference type="InterPro" id="IPR011029">
    <property type="entry name" value="DEATH-like_dom_sf"/>
</dbReference>
<evidence type="ECO:0000313" key="4">
    <source>
        <dbReference type="Proteomes" id="UP001186944"/>
    </source>
</evidence>
<evidence type="ECO:0000256" key="1">
    <source>
        <dbReference type="SAM" id="Coils"/>
    </source>
</evidence>
<keyword evidence="1" id="KW-0175">Coiled coil</keyword>
<proteinExistence type="predicted"/>
<dbReference type="EMBL" id="VSWD01000011">
    <property type="protein sequence ID" value="KAK3087492.1"/>
    <property type="molecule type" value="Genomic_DNA"/>
</dbReference>
<dbReference type="AlphaFoldDB" id="A0AA89BLX8"/>
<organism evidence="3 4">
    <name type="scientific">Pinctada imbricata</name>
    <name type="common">Atlantic pearl-oyster</name>
    <name type="synonym">Pinctada martensii</name>
    <dbReference type="NCBI Taxonomy" id="66713"/>
    <lineage>
        <taxon>Eukaryota</taxon>
        <taxon>Metazoa</taxon>
        <taxon>Spiralia</taxon>
        <taxon>Lophotrochozoa</taxon>
        <taxon>Mollusca</taxon>
        <taxon>Bivalvia</taxon>
        <taxon>Autobranchia</taxon>
        <taxon>Pteriomorphia</taxon>
        <taxon>Pterioida</taxon>
        <taxon>Pterioidea</taxon>
        <taxon>Pteriidae</taxon>
        <taxon>Pinctada</taxon>
    </lineage>
</organism>
<feature type="region of interest" description="Disordered" evidence="2">
    <location>
        <begin position="263"/>
        <end position="294"/>
    </location>
</feature>